<dbReference type="Gene3D" id="1.20.1050.10">
    <property type="match status" value="1"/>
</dbReference>
<sequence>MRPHQSFERLAINIGDERLPKNNKRDRLMATDEVILIGFRGGPFSLIVEWALKLKGVEYEYLDEDLFNNNKSPMLLQYNPVHKKVPVLVHNGKPVAESLVIVEYIDETWKQYPLLPDDPYDRAVARFWAKYAEDKCKTAAFSVFATVGEAQENATKEAREILKTFEKGLRGKFFGGETIGFVDVVAGWIAYWIGVIEEITGINIVDKETMPLLSEWFQNFLDVEIVKERLPPRDKLLEKNKIFREQLVAAST</sequence>
<dbReference type="Pfam" id="PF00043">
    <property type="entry name" value="GST_C"/>
    <property type="match status" value="1"/>
</dbReference>
<dbReference type="SUPFAM" id="SSF52833">
    <property type="entry name" value="Thioredoxin-like"/>
    <property type="match status" value="1"/>
</dbReference>
<dbReference type="PANTHER" id="PTHR11260:SF695">
    <property type="entry name" value="GLUTATHIONE TRANSFERASE"/>
    <property type="match status" value="1"/>
</dbReference>
<dbReference type="PANTHER" id="PTHR11260">
    <property type="entry name" value="GLUTATHIONE S-TRANSFERASE, GST, SUPERFAMILY, GST DOMAIN CONTAINING"/>
    <property type="match status" value="1"/>
</dbReference>
<dbReference type="CDD" id="cd03058">
    <property type="entry name" value="GST_N_Tau"/>
    <property type="match status" value="1"/>
</dbReference>
<comment type="catalytic activity">
    <reaction evidence="3">
        <text>RX + glutathione = an S-substituted glutathione + a halide anion + H(+)</text>
        <dbReference type="Rhea" id="RHEA:16437"/>
        <dbReference type="ChEBI" id="CHEBI:15378"/>
        <dbReference type="ChEBI" id="CHEBI:16042"/>
        <dbReference type="ChEBI" id="CHEBI:17792"/>
        <dbReference type="ChEBI" id="CHEBI:57925"/>
        <dbReference type="ChEBI" id="CHEBI:90779"/>
        <dbReference type="EC" id="2.5.1.18"/>
    </reaction>
</comment>
<dbReference type="SUPFAM" id="SSF47616">
    <property type="entry name" value="GST C-terminal domain-like"/>
    <property type="match status" value="1"/>
</dbReference>
<dbReference type="AlphaFoldDB" id="A0A835HWG6"/>
<dbReference type="GO" id="GO:0005737">
    <property type="term" value="C:cytoplasm"/>
    <property type="evidence" value="ECO:0007669"/>
    <property type="project" value="TreeGrafter"/>
</dbReference>
<dbReference type="FunFam" id="3.40.30.10:FF:000014">
    <property type="entry name" value="Tau class glutathione S-transferase"/>
    <property type="match status" value="1"/>
</dbReference>
<evidence type="ECO:0000313" key="8">
    <source>
        <dbReference type="Proteomes" id="UP000631114"/>
    </source>
</evidence>
<dbReference type="PROSITE" id="PS50404">
    <property type="entry name" value="GST_NTER"/>
    <property type="match status" value="1"/>
</dbReference>
<dbReference type="InterPro" id="IPR010987">
    <property type="entry name" value="Glutathione-S-Trfase_C-like"/>
</dbReference>
<comment type="similarity">
    <text evidence="4">Belongs to the GST superfamily.</text>
</comment>
<comment type="caution">
    <text evidence="7">The sequence shown here is derived from an EMBL/GenBank/DDBJ whole genome shotgun (WGS) entry which is preliminary data.</text>
</comment>
<evidence type="ECO:0000313" key="7">
    <source>
        <dbReference type="EMBL" id="KAF9608225.1"/>
    </source>
</evidence>
<evidence type="ECO:0000256" key="2">
    <source>
        <dbReference type="ARBA" id="ARBA00022679"/>
    </source>
</evidence>
<dbReference type="PROSITE" id="PS50405">
    <property type="entry name" value="GST_CTER"/>
    <property type="match status" value="1"/>
</dbReference>
<feature type="domain" description="GST C-terminal" evidence="6">
    <location>
        <begin position="118"/>
        <end position="243"/>
    </location>
</feature>
<dbReference type="SFLD" id="SFLDG01152">
    <property type="entry name" value="Main.3:_Omega-_and_Tau-like"/>
    <property type="match status" value="1"/>
</dbReference>
<protein>
    <recommendedName>
        <fullName evidence="1">glutathione transferase</fullName>
        <ecNumber evidence="1">2.5.1.18</ecNumber>
    </recommendedName>
</protein>
<organism evidence="7 8">
    <name type="scientific">Coptis chinensis</name>
    <dbReference type="NCBI Taxonomy" id="261450"/>
    <lineage>
        <taxon>Eukaryota</taxon>
        <taxon>Viridiplantae</taxon>
        <taxon>Streptophyta</taxon>
        <taxon>Embryophyta</taxon>
        <taxon>Tracheophyta</taxon>
        <taxon>Spermatophyta</taxon>
        <taxon>Magnoliopsida</taxon>
        <taxon>Ranunculales</taxon>
        <taxon>Ranunculaceae</taxon>
        <taxon>Coptidoideae</taxon>
        <taxon>Coptis</taxon>
    </lineage>
</organism>
<dbReference type="GO" id="GO:0006749">
    <property type="term" value="P:glutathione metabolic process"/>
    <property type="evidence" value="ECO:0007669"/>
    <property type="project" value="InterPro"/>
</dbReference>
<dbReference type="InterPro" id="IPR036249">
    <property type="entry name" value="Thioredoxin-like_sf"/>
</dbReference>
<dbReference type="Pfam" id="PF02798">
    <property type="entry name" value="GST_N"/>
    <property type="match status" value="1"/>
</dbReference>
<dbReference type="SFLD" id="SFLDG00358">
    <property type="entry name" value="Main_(cytGST)"/>
    <property type="match status" value="1"/>
</dbReference>
<reference evidence="7 8" key="1">
    <citation type="submission" date="2020-10" db="EMBL/GenBank/DDBJ databases">
        <title>The Coptis chinensis genome and diversification of protoberbering-type alkaloids.</title>
        <authorList>
            <person name="Wang B."/>
            <person name="Shu S."/>
            <person name="Song C."/>
            <person name="Liu Y."/>
        </authorList>
    </citation>
    <scope>NUCLEOTIDE SEQUENCE [LARGE SCALE GENOMIC DNA]</scope>
    <source>
        <strain evidence="7">HL-2020</strain>
        <tissue evidence="7">Leaf</tissue>
    </source>
</reference>
<evidence type="ECO:0000256" key="1">
    <source>
        <dbReference type="ARBA" id="ARBA00012452"/>
    </source>
</evidence>
<evidence type="ECO:0000256" key="3">
    <source>
        <dbReference type="ARBA" id="ARBA00047960"/>
    </source>
</evidence>
<dbReference type="InterPro" id="IPR004046">
    <property type="entry name" value="GST_C"/>
</dbReference>
<evidence type="ECO:0000259" key="5">
    <source>
        <dbReference type="PROSITE" id="PS50404"/>
    </source>
</evidence>
<feature type="domain" description="GST N-terminal" evidence="5">
    <location>
        <begin position="32"/>
        <end position="113"/>
    </location>
</feature>
<dbReference type="EC" id="2.5.1.18" evidence="1"/>
<dbReference type="PROSITE" id="PS51354">
    <property type="entry name" value="GLUTAREDOXIN_2"/>
    <property type="match status" value="1"/>
</dbReference>
<dbReference type="InterPro" id="IPR036282">
    <property type="entry name" value="Glutathione-S-Trfase_C_sf"/>
</dbReference>
<dbReference type="EMBL" id="JADFTS010000004">
    <property type="protein sequence ID" value="KAF9608225.1"/>
    <property type="molecule type" value="Genomic_DNA"/>
</dbReference>
<evidence type="ECO:0000259" key="6">
    <source>
        <dbReference type="PROSITE" id="PS50405"/>
    </source>
</evidence>
<dbReference type="OrthoDB" id="202840at2759"/>
<name>A0A835HWG6_9MAGN</name>
<dbReference type="FunFam" id="1.20.1050.10:FF:000012">
    <property type="entry name" value="Tau class glutathione S-transferase"/>
    <property type="match status" value="1"/>
</dbReference>
<dbReference type="InterPro" id="IPR004045">
    <property type="entry name" value="Glutathione_S-Trfase_N"/>
</dbReference>
<dbReference type="SFLD" id="SFLDS00019">
    <property type="entry name" value="Glutathione_Transferase_(cytos"/>
    <property type="match status" value="1"/>
</dbReference>
<proteinExistence type="inferred from homology"/>
<keyword evidence="2" id="KW-0808">Transferase</keyword>
<dbReference type="Gene3D" id="3.40.30.10">
    <property type="entry name" value="Glutaredoxin"/>
    <property type="match status" value="1"/>
</dbReference>
<dbReference type="InterPro" id="IPR045074">
    <property type="entry name" value="GST_C_Tau"/>
</dbReference>
<gene>
    <name evidence="7" type="ORF">IFM89_008180</name>
</gene>
<dbReference type="CDD" id="cd03185">
    <property type="entry name" value="GST_C_Tau"/>
    <property type="match status" value="1"/>
</dbReference>
<dbReference type="InterPro" id="IPR045073">
    <property type="entry name" value="Omega/Tau-like"/>
</dbReference>
<keyword evidence="8" id="KW-1185">Reference proteome</keyword>
<evidence type="ECO:0000256" key="4">
    <source>
        <dbReference type="RuleBase" id="RU003494"/>
    </source>
</evidence>
<dbReference type="GO" id="GO:0004364">
    <property type="term" value="F:glutathione transferase activity"/>
    <property type="evidence" value="ECO:0007669"/>
    <property type="project" value="UniProtKB-EC"/>
</dbReference>
<dbReference type="Proteomes" id="UP000631114">
    <property type="component" value="Unassembled WGS sequence"/>
</dbReference>
<accession>A0A835HWG6</accession>
<dbReference type="InterPro" id="IPR040079">
    <property type="entry name" value="Glutathione_S-Trfase"/>
</dbReference>